<reference evidence="10" key="1">
    <citation type="submission" date="2020-04" db="EMBL/GenBank/DDBJ databases">
        <title>Genome Assembly and Annotation of Botryosphaeria dothidea sdau 11-99, a Latent Pathogen of Apple Fruit Ring Rot in China.</title>
        <authorList>
            <person name="Yu C."/>
            <person name="Diao Y."/>
            <person name="Lu Q."/>
            <person name="Zhao J."/>
            <person name="Cui S."/>
            <person name="Peng C."/>
            <person name="He B."/>
            <person name="Liu H."/>
        </authorList>
    </citation>
    <scope>NUCLEOTIDE SEQUENCE [LARGE SCALE GENOMIC DNA]</scope>
    <source>
        <strain evidence="10">Sdau11-99</strain>
    </source>
</reference>
<dbReference type="OrthoDB" id="1470350at2759"/>
<evidence type="ECO:0000256" key="8">
    <source>
        <dbReference type="RuleBase" id="RU000461"/>
    </source>
</evidence>
<dbReference type="PANTHER" id="PTHR24287">
    <property type="entry name" value="P450, PUTATIVE (EUROFUNG)-RELATED"/>
    <property type="match status" value="1"/>
</dbReference>
<keyword evidence="9" id="KW-0812">Transmembrane</keyword>
<dbReference type="GO" id="GO:0004497">
    <property type="term" value="F:monooxygenase activity"/>
    <property type="evidence" value="ECO:0007669"/>
    <property type="project" value="UniProtKB-KW"/>
</dbReference>
<keyword evidence="7 8" id="KW-0349">Heme</keyword>
<organism evidence="10 11">
    <name type="scientific">Botryosphaeria dothidea</name>
    <dbReference type="NCBI Taxonomy" id="55169"/>
    <lineage>
        <taxon>Eukaryota</taxon>
        <taxon>Fungi</taxon>
        <taxon>Dikarya</taxon>
        <taxon>Ascomycota</taxon>
        <taxon>Pezizomycotina</taxon>
        <taxon>Dothideomycetes</taxon>
        <taxon>Dothideomycetes incertae sedis</taxon>
        <taxon>Botryosphaeriales</taxon>
        <taxon>Botryosphaeriaceae</taxon>
        <taxon>Botryosphaeria</taxon>
    </lineage>
</organism>
<keyword evidence="6 8" id="KW-0503">Monooxygenase</keyword>
<evidence type="ECO:0000313" key="11">
    <source>
        <dbReference type="Proteomes" id="UP000572817"/>
    </source>
</evidence>
<dbReference type="PANTHER" id="PTHR24287:SF5">
    <property type="entry name" value="P450, PUTATIVE (EUROFUNG)-RELATED"/>
    <property type="match status" value="1"/>
</dbReference>
<comment type="caution">
    <text evidence="10">The sequence shown here is derived from an EMBL/GenBank/DDBJ whole genome shotgun (WGS) entry which is preliminary data.</text>
</comment>
<feature type="transmembrane region" description="Helical" evidence="9">
    <location>
        <begin position="20"/>
        <end position="35"/>
    </location>
</feature>
<keyword evidence="9" id="KW-0472">Membrane</keyword>
<comment type="similarity">
    <text evidence="2 8">Belongs to the cytochrome P450 family.</text>
</comment>
<keyword evidence="3 7" id="KW-0479">Metal-binding</keyword>
<evidence type="ECO:0000256" key="1">
    <source>
        <dbReference type="ARBA" id="ARBA00001971"/>
    </source>
</evidence>
<sequence>MLSTNFSMDKFTRKLDYRTLTYGVAIILFVLFRLLRSASTQRRVRALGVAAPSPPHSLPFGVDLLITALRKITRHEFSEWTRELLDIPGRTISMDLLSAQVILTADVENTKAILSTKVASVYRVTMITTDFVPFPQFSQFGKGEDFHHIWHDLMKDSVFATDGALWHSNKDHLRNYTAKSRPSDLEVTEKHVKILLDNLSDDCAHDCLEDMDRFVLDLVSDVFFGESAGTQLTAEQPLRDAVEEMYEWNTRKSLLGRLGALLPGNAAASKVLDGYLDVVIDRAVSREDFQSEEGMRARSTMLVSLLAQGTDKSRVKDQMLAILIGGKVGLAVERSALQGFADHTYRYQDPGAIVLVWIMYDLARHPKIMQRLRQEIHQTVGFDSLPTPKQLKSMTLLQNVIKEALRLHTPLGFNIRTAKADTSLPRGGGKDGQDPVAVLQGTHVIMSYSGIQCRPDIVGPTADEFDPDRWNSWTPALWEYLPFNHGPRICLGRNFAWTMMEYAVCRVCQTFEQLELVGRKAEDRMKVKIALNTKPAEAVMLRFRKTL</sequence>
<dbReference type="EMBL" id="WWBZ02000001">
    <property type="protein sequence ID" value="KAF4314400.1"/>
    <property type="molecule type" value="Genomic_DNA"/>
</dbReference>
<evidence type="ECO:0000256" key="7">
    <source>
        <dbReference type="PIRSR" id="PIRSR602401-1"/>
    </source>
</evidence>
<evidence type="ECO:0000313" key="10">
    <source>
        <dbReference type="EMBL" id="KAF4314400.1"/>
    </source>
</evidence>
<protein>
    <submittedName>
        <fullName evidence="10">Cytochrome P450</fullName>
    </submittedName>
</protein>
<evidence type="ECO:0000256" key="5">
    <source>
        <dbReference type="ARBA" id="ARBA00023004"/>
    </source>
</evidence>
<name>A0A8H4J769_9PEZI</name>
<keyword evidence="11" id="KW-1185">Reference proteome</keyword>
<proteinExistence type="inferred from homology"/>
<dbReference type="InterPro" id="IPR036396">
    <property type="entry name" value="Cyt_P450_sf"/>
</dbReference>
<dbReference type="Gene3D" id="1.10.630.10">
    <property type="entry name" value="Cytochrome P450"/>
    <property type="match status" value="1"/>
</dbReference>
<accession>A0A8H4J769</accession>
<dbReference type="InterPro" id="IPR017972">
    <property type="entry name" value="Cyt_P450_CS"/>
</dbReference>
<dbReference type="GO" id="GO:0020037">
    <property type="term" value="F:heme binding"/>
    <property type="evidence" value="ECO:0007669"/>
    <property type="project" value="InterPro"/>
</dbReference>
<evidence type="ECO:0000256" key="3">
    <source>
        <dbReference type="ARBA" id="ARBA00022723"/>
    </source>
</evidence>
<gene>
    <name evidence="10" type="ORF">GTA08_BOTSDO00025</name>
</gene>
<evidence type="ECO:0000256" key="4">
    <source>
        <dbReference type="ARBA" id="ARBA00023002"/>
    </source>
</evidence>
<dbReference type="PROSITE" id="PS00086">
    <property type="entry name" value="CYTOCHROME_P450"/>
    <property type="match status" value="1"/>
</dbReference>
<evidence type="ECO:0000256" key="6">
    <source>
        <dbReference type="ARBA" id="ARBA00023033"/>
    </source>
</evidence>
<dbReference type="InterPro" id="IPR047146">
    <property type="entry name" value="Cyt_P450_E_CYP52_fungi"/>
</dbReference>
<dbReference type="SUPFAM" id="SSF48264">
    <property type="entry name" value="Cytochrome P450"/>
    <property type="match status" value="1"/>
</dbReference>
<dbReference type="GO" id="GO:0016705">
    <property type="term" value="F:oxidoreductase activity, acting on paired donors, with incorporation or reduction of molecular oxygen"/>
    <property type="evidence" value="ECO:0007669"/>
    <property type="project" value="InterPro"/>
</dbReference>
<dbReference type="Proteomes" id="UP000572817">
    <property type="component" value="Unassembled WGS sequence"/>
</dbReference>
<dbReference type="InterPro" id="IPR001128">
    <property type="entry name" value="Cyt_P450"/>
</dbReference>
<feature type="binding site" description="axial binding residue" evidence="7">
    <location>
        <position position="490"/>
    </location>
    <ligand>
        <name>heme</name>
        <dbReference type="ChEBI" id="CHEBI:30413"/>
    </ligand>
    <ligandPart>
        <name>Fe</name>
        <dbReference type="ChEBI" id="CHEBI:18248"/>
    </ligandPart>
</feature>
<dbReference type="AlphaFoldDB" id="A0A8H4J769"/>
<comment type="cofactor">
    <cofactor evidence="1 7">
        <name>heme</name>
        <dbReference type="ChEBI" id="CHEBI:30413"/>
    </cofactor>
</comment>
<keyword evidence="4 8" id="KW-0560">Oxidoreductase</keyword>
<dbReference type="InterPro" id="IPR002401">
    <property type="entry name" value="Cyt_P450_E_grp-I"/>
</dbReference>
<evidence type="ECO:0000256" key="9">
    <source>
        <dbReference type="SAM" id="Phobius"/>
    </source>
</evidence>
<keyword evidence="5 7" id="KW-0408">Iron</keyword>
<keyword evidence="9" id="KW-1133">Transmembrane helix</keyword>
<dbReference type="PRINTS" id="PR00463">
    <property type="entry name" value="EP450I"/>
</dbReference>
<dbReference type="Pfam" id="PF00067">
    <property type="entry name" value="p450"/>
    <property type="match status" value="1"/>
</dbReference>
<evidence type="ECO:0000256" key="2">
    <source>
        <dbReference type="ARBA" id="ARBA00010617"/>
    </source>
</evidence>
<dbReference type="GO" id="GO:0005506">
    <property type="term" value="F:iron ion binding"/>
    <property type="evidence" value="ECO:0007669"/>
    <property type="project" value="InterPro"/>
</dbReference>
<dbReference type="PRINTS" id="PR00385">
    <property type="entry name" value="P450"/>
</dbReference>